<keyword evidence="1 2" id="KW-0732">Signal</keyword>
<dbReference type="RefSeq" id="WP_108631922.1">
    <property type="nucleotide sequence ID" value="NZ_DAMCKI010000053.1"/>
</dbReference>
<dbReference type="PANTHER" id="PTHR43037">
    <property type="entry name" value="UNNAMED PRODUCT-RELATED"/>
    <property type="match status" value="1"/>
</dbReference>
<evidence type="ECO:0000313" key="5">
    <source>
        <dbReference type="Proteomes" id="UP000250831"/>
    </source>
</evidence>
<dbReference type="Proteomes" id="UP000250831">
    <property type="component" value="Unassembled WGS sequence"/>
</dbReference>
<evidence type="ECO:0000256" key="2">
    <source>
        <dbReference type="SAM" id="SignalP"/>
    </source>
</evidence>
<dbReference type="PANTHER" id="PTHR43037:SF1">
    <property type="entry name" value="BLL1128 PROTEIN"/>
    <property type="match status" value="1"/>
</dbReference>
<reference evidence="4 5" key="1">
    <citation type="submission" date="2018-04" db="EMBL/GenBank/DDBJ databases">
        <title>Sphingobacterium sp. M46 Genome.</title>
        <authorList>
            <person name="Cheng J."/>
            <person name="Li Y."/>
        </authorList>
    </citation>
    <scope>NUCLEOTIDE SEQUENCE [LARGE SCALE GENOMIC DNA]</scope>
    <source>
        <strain evidence="4 5">M46</strain>
    </source>
</reference>
<dbReference type="InterPro" id="IPR002925">
    <property type="entry name" value="Dienelactn_hydro"/>
</dbReference>
<gene>
    <name evidence="4" type="ORF">DCO56_01025</name>
</gene>
<dbReference type="GO" id="GO:0016787">
    <property type="term" value="F:hydrolase activity"/>
    <property type="evidence" value="ECO:0007669"/>
    <property type="project" value="InterPro"/>
</dbReference>
<sequence length="232" mass="25741">MRKIYLCLCVFFLFFTKLNAQEIQAIKGETAYPFLLKDADRDTAESEKQPVFVFLHGRSLSGTNLDRVKRYGVLYAINKGQEVPGIIVAPQSRGGWDPDKVIEIIDYVIAHYHADPDRIYVCGMSMGGYGTMDVAGKYPDRIAAAVAICGGGSSQYASNLSQVPIWLHHGTADRAVPISESKKIMNAIKKADPDADVSLNVIKGGTHGSVERLFHDDAIYDWMLKFKKKHKS</sequence>
<name>A0A363NY57_9SPHI</name>
<dbReference type="SUPFAM" id="SSF53474">
    <property type="entry name" value="alpha/beta-Hydrolases"/>
    <property type="match status" value="1"/>
</dbReference>
<evidence type="ECO:0000313" key="4">
    <source>
        <dbReference type="EMBL" id="PUV25601.1"/>
    </source>
</evidence>
<feature type="domain" description="Dienelactone hydrolase" evidence="3">
    <location>
        <begin position="100"/>
        <end position="208"/>
    </location>
</feature>
<dbReference type="Pfam" id="PF01738">
    <property type="entry name" value="DLH"/>
    <property type="match status" value="1"/>
</dbReference>
<keyword evidence="5" id="KW-1185">Reference proteome</keyword>
<comment type="caution">
    <text evidence="4">The sequence shown here is derived from an EMBL/GenBank/DDBJ whole genome shotgun (WGS) entry which is preliminary data.</text>
</comment>
<feature type="signal peptide" evidence="2">
    <location>
        <begin position="1"/>
        <end position="20"/>
    </location>
</feature>
<accession>A0A363NY57</accession>
<feature type="chain" id="PRO_5016816919" evidence="2">
    <location>
        <begin position="21"/>
        <end position="232"/>
    </location>
</feature>
<organism evidence="4 5">
    <name type="scientific">Sphingobacterium athyrii</name>
    <dbReference type="NCBI Taxonomy" id="2152717"/>
    <lineage>
        <taxon>Bacteria</taxon>
        <taxon>Pseudomonadati</taxon>
        <taxon>Bacteroidota</taxon>
        <taxon>Sphingobacteriia</taxon>
        <taxon>Sphingobacteriales</taxon>
        <taxon>Sphingobacteriaceae</taxon>
        <taxon>Sphingobacterium</taxon>
    </lineage>
</organism>
<dbReference type="Gene3D" id="3.40.50.1820">
    <property type="entry name" value="alpha/beta hydrolase"/>
    <property type="match status" value="1"/>
</dbReference>
<dbReference type="AlphaFoldDB" id="A0A363NY57"/>
<dbReference type="InterPro" id="IPR050955">
    <property type="entry name" value="Plant_Biomass_Hydrol_Est"/>
</dbReference>
<dbReference type="EMBL" id="QCXX01000001">
    <property type="protein sequence ID" value="PUV25601.1"/>
    <property type="molecule type" value="Genomic_DNA"/>
</dbReference>
<evidence type="ECO:0000259" key="3">
    <source>
        <dbReference type="Pfam" id="PF01738"/>
    </source>
</evidence>
<evidence type="ECO:0000256" key="1">
    <source>
        <dbReference type="ARBA" id="ARBA00022729"/>
    </source>
</evidence>
<dbReference type="InterPro" id="IPR029058">
    <property type="entry name" value="AB_hydrolase_fold"/>
</dbReference>
<protein>
    <submittedName>
        <fullName evidence="4">Phospholipase</fullName>
    </submittedName>
</protein>
<proteinExistence type="predicted"/>
<dbReference type="OrthoDB" id="9764953at2"/>